<proteinExistence type="predicted"/>
<comment type="caution">
    <text evidence="1">The sequence shown here is derived from an EMBL/GenBank/DDBJ whole genome shotgun (WGS) entry which is preliminary data.</text>
</comment>
<dbReference type="RefSeq" id="WP_085304600.1">
    <property type="nucleotide sequence ID" value="NZ_AP022594.1"/>
</dbReference>
<organism evidence="1 2">
    <name type="scientific">Mycolicibacillus koreensis</name>
    <dbReference type="NCBI Taxonomy" id="1069220"/>
    <lineage>
        <taxon>Bacteria</taxon>
        <taxon>Bacillati</taxon>
        <taxon>Actinomycetota</taxon>
        <taxon>Actinomycetes</taxon>
        <taxon>Mycobacteriales</taxon>
        <taxon>Mycobacteriaceae</taxon>
        <taxon>Mycolicibacillus</taxon>
    </lineage>
</organism>
<gene>
    <name evidence="1" type="ORF">B8W67_14155</name>
</gene>
<name>A0A7I7SBR6_9MYCO</name>
<protein>
    <submittedName>
        <fullName evidence="1">Uncharacterized protein</fullName>
    </submittedName>
</protein>
<keyword evidence="2" id="KW-1185">Reference proteome</keyword>
<evidence type="ECO:0000313" key="2">
    <source>
        <dbReference type="Proteomes" id="UP000193577"/>
    </source>
</evidence>
<dbReference type="Proteomes" id="UP000193577">
    <property type="component" value="Unassembled WGS sequence"/>
</dbReference>
<evidence type="ECO:0000313" key="1">
    <source>
        <dbReference type="EMBL" id="OSC32857.1"/>
    </source>
</evidence>
<reference evidence="1 2" key="1">
    <citation type="submission" date="2017-04" db="EMBL/GenBank/DDBJ databases">
        <title>The new phylogeny of genus Mycobacterium.</title>
        <authorList>
            <person name="Tortoli E."/>
            <person name="Trovato A."/>
            <person name="Cirillo D.M."/>
        </authorList>
    </citation>
    <scope>NUCLEOTIDE SEQUENCE [LARGE SCALE GENOMIC DNA]</scope>
    <source>
        <strain evidence="1 2">KCTC 19819</strain>
    </source>
</reference>
<sequence length="100" mass="10780">MATVVGISPEEVLAIAENLKSHCETMLHADTVIHQNAQELAGFNYRAAVTATLLGKYETETNPKFVPLLERARDAAQGVITTCEAQMQNQDAGASEVAKH</sequence>
<dbReference type="EMBL" id="NCXO01000032">
    <property type="protein sequence ID" value="OSC32857.1"/>
    <property type="molecule type" value="Genomic_DNA"/>
</dbReference>
<accession>A0A7I7SBR6</accession>
<dbReference type="AlphaFoldDB" id="A0A7I7SBR6"/>